<dbReference type="PATRIC" id="fig|1035195.3.peg.2089"/>
<feature type="signal peptide" evidence="2">
    <location>
        <begin position="1"/>
        <end position="21"/>
    </location>
</feature>
<feature type="compositionally biased region" description="Basic and acidic residues" evidence="1">
    <location>
        <begin position="34"/>
        <end position="50"/>
    </location>
</feature>
<name>L1MAG1_9CORY</name>
<gene>
    <name evidence="3" type="ORF">HMPREF9997_02339</name>
</gene>
<feature type="compositionally biased region" description="Low complexity" evidence="1">
    <location>
        <begin position="23"/>
        <end position="33"/>
    </location>
</feature>
<accession>L1MAG1</accession>
<keyword evidence="4" id="KW-1185">Reference proteome</keyword>
<keyword evidence="2" id="KW-0732">Signal</keyword>
<feature type="chain" id="PRO_5003953929" evidence="2">
    <location>
        <begin position="22"/>
        <end position="175"/>
    </location>
</feature>
<comment type="caution">
    <text evidence="3">The sequence shown here is derived from an EMBL/GenBank/DDBJ whole genome shotgun (WGS) entry which is preliminary data.</text>
</comment>
<evidence type="ECO:0000313" key="4">
    <source>
        <dbReference type="Proteomes" id="UP000010445"/>
    </source>
</evidence>
<sequence>MTCALLAGVAATVGFATPVVAQSSDLSSSFSKPSKPEAPKPSEKPAEKPTSEAPTPPAPDANKQSEAVLGKGYKATTKCEGRDGIFNFEFTAPESAFYHVVLHDIYNLQERPIAVVDRWVNEGEKVTFRKEIVQRHPLVLISSRVQRNTDDYGNSPLISKDSVSIGPCVYPGKEF</sequence>
<proteinExistence type="predicted"/>
<evidence type="ECO:0000313" key="3">
    <source>
        <dbReference type="EMBL" id="EKX88223.1"/>
    </source>
</evidence>
<reference evidence="3 4" key="1">
    <citation type="submission" date="2012-05" db="EMBL/GenBank/DDBJ databases">
        <authorList>
            <person name="Weinstock G."/>
            <person name="Sodergren E."/>
            <person name="Lobos E.A."/>
            <person name="Fulton L."/>
            <person name="Fulton R."/>
            <person name="Courtney L."/>
            <person name="Fronick C."/>
            <person name="O'Laughlin M."/>
            <person name="Godfrey J."/>
            <person name="Wilson R.M."/>
            <person name="Miner T."/>
            <person name="Farmer C."/>
            <person name="Delehaunty K."/>
            <person name="Cordes M."/>
            <person name="Minx P."/>
            <person name="Tomlinson C."/>
            <person name="Chen J."/>
            <person name="Wollam A."/>
            <person name="Pepin K.H."/>
            <person name="Bhonagiri V."/>
            <person name="Zhang X."/>
            <person name="Suruliraj S."/>
            <person name="Warren W."/>
            <person name="Mitreva M."/>
            <person name="Mardis E.R."/>
            <person name="Wilson R.K."/>
        </authorList>
    </citation>
    <scope>NUCLEOTIDE SEQUENCE [LARGE SCALE GENOMIC DNA]</scope>
    <source>
        <strain evidence="3 4">F0235</strain>
    </source>
</reference>
<organism evidence="3 4">
    <name type="scientific">Corynebacterium durum F0235</name>
    <dbReference type="NCBI Taxonomy" id="1035195"/>
    <lineage>
        <taxon>Bacteria</taxon>
        <taxon>Bacillati</taxon>
        <taxon>Actinomycetota</taxon>
        <taxon>Actinomycetes</taxon>
        <taxon>Mycobacteriales</taxon>
        <taxon>Corynebacteriaceae</taxon>
        <taxon>Corynebacterium</taxon>
    </lineage>
</organism>
<dbReference type="Proteomes" id="UP000010445">
    <property type="component" value="Unassembled WGS sequence"/>
</dbReference>
<feature type="region of interest" description="Disordered" evidence="1">
    <location>
        <begin position="22"/>
        <end position="67"/>
    </location>
</feature>
<protein>
    <submittedName>
        <fullName evidence="3">Uncharacterized protein</fullName>
    </submittedName>
</protein>
<dbReference type="AlphaFoldDB" id="L1MAG1"/>
<evidence type="ECO:0000256" key="1">
    <source>
        <dbReference type="SAM" id="MobiDB-lite"/>
    </source>
</evidence>
<evidence type="ECO:0000256" key="2">
    <source>
        <dbReference type="SAM" id="SignalP"/>
    </source>
</evidence>
<dbReference type="EMBL" id="AMEM01000039">
    <property type="protein sequence ID" value="EKX88223.1"/>
    <property type="molecule type" value="Genomic_DNA"/>
</dbReference>
<dbReference type="HOGENOM" id="CLU_1530077_0_0_11"/>